<reference evidence="2" key="1">
    <citation type="submission" date="2024-04" db="EMBL/GenBank/DDBJ databases">
        <authorList>
            <person name="Shaw F."/>
            <person name="Minotto A."/>
        </authorList>
    </citation>
    <scope>NUCLEOTIDE SEQUENCE [LARGE SCALE GENOMIC DNA]</scope>
</reference>
<gene>
    <name evidence="1" type="ORF">GFSPODELE1_LOCUS4049</name>
</gene>
<name>A0ABP1D7G8_9APHY</name>
<protein>
    <submittedName>
        <fullName evidence="1">Uncharacterized protein</fullName>
    </submittedName>
</protein>
<accession>A0ABP1D7G8</accession>
<sequence>MNTYTHPPNATFFQYMDVPTGGQRPYAFTTRQWDDLERGVVLASEPMSDMFDQKNAQRQKFTKRATPACLVPEPLPIAAPKPMHPNAISPPLLTLQWKLTGDEFSTPPPSYNQLSPHGLAKETGSLAIASEKNQIIDVGKRAPQPPIGTGRPRPSNIRRRLASTAVSRSTSHSRWTANERAMALLAILNGHNSPVAAHKPSNQWVLDAGRSPYSSYDGPNANSVSSLHAYDKHIRQQSFPISAYEPQNPIYGPISAPRGVPSQSQRVHISRSAGRRRVGQDLWKSCTGEEHNEAMGIMGTVNNLSDGLSRDRPIIVHNTPRPVQYMKKSRPLPRPPIQAGITPLIVGFSGLRV</sequence>
<organism evidence="1 2">
    <name type="scientific">Somion occarium</name>
    <dbReference type="NCBI Taxonomy" id="3059160"/>
    <lineage>
        <taxon>Eukaryota</taxon>
        <taxon>Fungi</taxon>
        <taxon>Dikarya</taxon>
        <taxon>Basidiomycota</taxon>
        <taxon>Agaricomycotina</taxon>
        <taxon>Agaricomycetes</taxon>
        <taxon>Polyporales</taxon>
        <taxon>Cerrenaceae</taxon>
        <taxon>Somion</taxon>
    </lineage>
</organism>
<keyword evidence="2" id="KW-1185">Reference proteome</keyword>
<dbReference type="EMBL" id="OZ037945">
    <property type="protein sequence ID" value="CAL1702447.1"/>
    <property type="molecule type" value="Genomic_DNA"/>
</dbReference>
<dbReference type="Proteomes" id="UP001497453">
    <property type="component" value="Chromosome 2"/>
</dbReference>
<proteinExistence type="predicted"/>
<evidence type="ECO:0000313" key="1">
    <source>
        <dbReference type="EMBL" id="CAL1702447.1"/>
    </source>
</evidence>
<evidence type="ECO:0000313" key="2">
    <source>
        <dbReference type="Proteomes" id="UP001497453"/>
    </source>
</evidence>